<dbReference type="SMART" id="SM00906">
    <property type="entry name" value="Fungal_trans"/>
    <property type="match status" value="1"/>
</dbReference>
<evidence type="ECO:0000313" key="6">
    <source>
        <dbReference type="Proteomes" id="UP000240883"/>
    </source>
</evidence>
<protein>
    <recommendedName>
        <fullName evidence="4">Zn(2)-C6 fungal-type domain-containing protein</fullName>
    </recommendedName>
</protein>
<dbReference type="STRING" id="1448308.A0A2T2NYU6"/>
<dbReference type="PANTHER" id="PTHR43374">
    <property type="entry name" value="FLAVIN PRENYLTRANSFERASE"/>
    <property type="match status" value="1"/>
</dbReference>
<accession>A0A2T2NYU6</accession>
<dbReference type="PROSITE" id="PS50048">
    <property type="entry name" value="ZN2_CY6_FUNGAL_2"/>
    <property type="match status" value="1"/>
</dbReference>
<proteinExistence type="predicted"/>
<reference evidence="5 6" key="1">
    <citation type="journal article" date="2018" name="Front. Microbiol.">
        <title>Genome-Wide Analysis of Corynespora cassiicola Leaf Fall Disease Putative Effectors.</title>
        <authorList>
            <person name="Lopez D."/>
            <person name="Ribeiro S."/>
            <person name="Label P."/>
            <person name="Fumanal B."/>
            <person name="Venisse J.S."/>
            <person name="Kohler A."/>
            <person name="de Oliveira R.R."/>
            <person name="Labutti K."/>
            <person name="Lipzen A."/>
            <person name="Lail K."/>
            <person name="Bauer D."/>
            <person name="Ohm R.A."/>
            <person name="Barry K.W."/>
            <person name="Spatafora J."/>
            <person name="Grigoriev I.V."/>
            <person name="Martin F.M."/>
            <person name="Pujade-Renaud V."/>
        </authorList>
    </citation>
    <scope>NUCLEOTIDE SEQUENCE [LARGE SCALE GENOMIC DNA]</scope>
    <source>
        <strain evidence="5 6">Philippines</strain>
    </source>
</reference>
<name>A0A2T2NYU6_CORCC</name>
<dbReference type="PROSITE" id="PS00463">
    <property type="entry name" value="ZN2_CY6_FUNGAL_1"/>
    <property type="match status" value="1"/>
</dbReference>
<dbReference type="AlphaFoldDB" id="A0A2T2NYU6"/>
<feature type="region of interest" description="Disordered" evidence="3">
    <location>
        <begin position="74"/>
        <end position="140"/>
    </location>
</feature>
<dbReference type="GO" id="GO:0003677">
    <property type="term" value="F:DNA binding"/>
    <property type="evidence" value="ECO:0007669"/>
    <property type="project" value="InterPro"/>
</dbReference>
<evidence type="ECO:0000256" key="1">
    <source>
        <dbReference type="ARBA" id="ARBA00022723"/>
    </source>
</evidence>
<evidence type="ECO:0000256" key="2">
    <source>
        <dbReference type="ARBA" id="ARBA00023242"/>
    </source>
</evidence>
<feature type="domain" description="Zn(2)-C6 fungal-type" evidence="4">
    <location>
        <begin position="25"/>
        <end position="56"/>
    </location>
</feature>
<evidence type="ECO:0000313" key="5">
    <source>
        <dbReference type="EMBL" id="PSN70587.1"/>
    </source>
</evidence>
<dbReference type="PANTHER" id="PTHR43374:SF1">
    <property type="entry name" value="FLAVIN PRENYLTRANSFERASE PAD1, MITOCHONDRIAL"/>
    <property type="match status" value="1"/>
</dbReference>
<evidence type="ECO:0000259" key="4">
    <source>
        <dbReference type="PROSITE" id="PS50048"/>
    </source>
</evidence>
<keyword evidence="6" id="KW-1185">Reference proteome</keyword>
<dbReference type="SUPFAM" id="SSF57701">
    <property type="entry name" value="Zn2/Cys6 DNA-binding domain"/>
    <property type="match status" value="1"/>
</dbReference>
<dbReference type="InterPro" id="IPR004507">
    <property type="entry name" value="UbiX-like"/>
</dbReference>
<dbReference type="SMART" id="SM00066">
    <property type="entry name" value="GAL4"/>
    <property type="match status" value="1"/>
</dbReference>
<dbReference type="InterPro" id="IPR001138">
    <property type="entry name" value="Zn2Cys6_DnaBD"/>
</dbReference>
<evidence type="ECO:0000256" key="3">
    <source>
        <dbReference type="SAM" id="MobiDB-lite"/>
    </source>
</evidence>
<gene>
    <name evidence="5" type="ORF">BS50DRAFT_570128</name>
</gene>
<dbReference type="InterPro" id="IPR036864">
    <property type="entry name" value="Zn2-C6_fun-type_DNA-bd_sf"/>
</dbReference>
<dbReference type="GO" id="GO:0016831">
    <property type="term" value="F:carboxy-lyase activity"/>
    <property type="evidence" value="ECO:0007669"/>
    <property type="project" value="TreeGrafter"/>
</dbReference>
<sequence length="683" mass="74725">MSAGSTLLPEDVNEILKCQSKRRRACYPCHQRKVGCDGGRPCKRCVDRDHPALCSYDPGQPRGRKRWAEDAEPCELHQTAESSSRRLTSVGAGAREEESTPAARARVLPTAQSARRGSETIAATRHGGREETSGQSRDFLGSSSVPGFILDGVLSANANRSGTSQGELRSLLLPALGLQRTERGSKAEPIQKLPHVQRALALTAQGSKVTRMFQWYKVSVFPLNPHIIDIAAFETELIAFLEDADLVKAGHIEAPSSGWLARFFAVLAAGTQFSQHSFEKRTADSRKYVGDAFACLHADFGYITPNASTIGTLGILITVLQNNLEAEVAWSYLGLASRLAQSIGLDGGSTATGPSPPLSDLNNWQAIVWQDSLLSMCLGRRPCTLSNATRTQEDGGQATNLDYRRAMYELAASSLAFVNEQNAFPIYTSSPSKILEHASRLQRLLENLNPEIYRKDCSRSIADNTERLAFRLNLSCALATLLRSALEERPPWLAFPEEREEARKMCTDACIAAVDSFVGLHHVSVVAERSWSFMHNGLSCALILLLIDEGSRNEKVRNLQKKLIDIVSTCSSNEDRASPLWGPHARILSVFKLLESTRSARLSAADAGQQPTSIPSGVGQGRLLEQETSDASCLPSEPGFSDMTLPQDDLQFLDFLNLPNPHMGDGRLIGMYDSILWGNNNFI</sequence>
<dbReference type="CDD" id="cd00067">
    <property type="entry name" value="GAL4"/>
    <property type="match status" value="1"/>
</dbReference>
<dbReference type="InterPro" id="IPR007219">
    <property type="entry name" value="XnlR_reg_dom"/>
</dbReference>
<dbReference type="CDD" id="cd12148">
    <property type="entry name" value="fungal_TF_MHR"/>
    <property type="match status" value="1"/>
</dbReference>
<keyword evidence="2" id="KW-0539">Nucleus</keyword>
<dbReference type="GO" id="GO:0008270">
    <property type="term" value="F:zinc ion binding"/>
    <property type="evidence" value="ECO:0007669"/>
    <property type="project" value="InterPro"/>
</dbReference>
<dbReference type="GO" id="GO:0006351">
    <property type="term" value="P:DNA-templated transcription"/>
    <property type="evidence" value="ECO:0007669"/>
    <property type="project" value="InterPro"/>
</dbReference>
<dbReference type="Proteomes" id="UP000240883">
    <property type="component" value="Unassembled WGS sequence"/>
</dbReference>
<dbReference type="Pfam" id="PF04082">
    <property type="entry name" value="Fungal_trans"/>
    <property type="match status" value="1"/>
</dbReference>
<organism evidence="5 6">
    <name type="scientific">Corynespora cassiicola Philippines</name>
    <dbReference type="NCBI Taxonomy" id="1448308"/>
    <lineage>
        <taxon>Eukaryota</taxon>
        <taxon>Fungi</taxon>
        <taxon>Dikarya</taxon>
        <taxon>Ascomycota</taxon>
        <taxon>Pezizomycotina</taxon>
        <taxon>Dothideomycetes</taxon>
        <taxon>Pleosporomycetidae</taxon>
        <taxon>Pleosporales</taxon>
        <taxon>Corynesporascaceae</taxon>
        <taxon>Corynespora</taxon>
    </lineage>
</organism>
<keyword evidence="1" id="KW-0479">Metal-binding</keyword>
<dbReference type="EMBL" id="KZ678131">
    <property type="protein sequence ID" value="PSN70587.1"/>
    <property type="molecule type" value="Genomic_DNA"/>
</dbReference>
<dbReference type="OrthoDB" id="3786812at2759"/>
<dbReference type="Gene3D" id="4.10.240.10">
    <property type="entry name" value="Zn(2)-C6 fungal-type DNA-binding domain"/>
    <property type="match status" value="1"/>
</dbReference>
<dbReference type="GO" id="GO:0000981">
    <property type="term" value="F:DNA-binding transcription factor activity, RNA polymerase II-specific"/>
    <property type="evidence" value="ECO:0007669"/>
    <property type="project" value="InterPro"/>
</dbReference>
<dbReference type="Pfam" id="PF00172">
    <property type="entry name" value="Zn_clus"/>
    <property type="match status" value="1"/>
</dbReference>